<evidence type="ECO:0000259" key="1">
    <source>
        <dbReference type="PROSITE" id="PS50164"/>
    </source>
</evidence>
<dbReference type="EMBL" id="BAABFL010000429">
    <property type="protein sequence ID" value="GAA4650940.1"/>
    <property type="molecule type" value="Genomic_DNA"/>
</dbReference>
<protein>
    <recommendedName>
        <fullName evidence="1">GIY-YIG domain-containing protein</fullName>
    </recommendedName>
</protein>
<dbReference type="Pfam" id="PF01541">
    <property type="entry name" value="GIY-YIG"/>
    <property type="match status" value="1"/>
</dbReference>
<reference evidence="3" key="1">
    <citation type="journal article" date="2019" name="Int. J. Syst. Evol. Microbiol.">
        <title>The Global Catalogue of Microorganisms (GCM) 10K type strain sequencing project: providing services to taxonomists for standard genome sequencing and annotation.</title>
        <authorList>
            <consortium name="The Broad Institute Genomics Platform"/>
            <consortium name="The Broad Institute Genome Sequencing Center for Infectious Disease"/>
            <person name="Wu L."/>
            <person name="Ma J."/>
        </authorList>
    </citation>
    <scope>NUCLEOTIDE SEQUENCE [LARGE SCALE GENOMIC DNA]</scope>
    <source>
        <strain evidence="3">JCM 17805</strain>
    </source>
</reference>
<comment type="caution">
    <text evidence="2">The sequence shown here is derived from an EMBL/GenBank/DDBJ whole genome shotgun (WGS) entry which is preliminary data.</text>
</comment>
<evidence type="ECO:0000313" key="3">
    <source>
        <dbReference type="Proteomes" id="UP001500604"/>
    </source>
</evidence>
<evidence type="ECO:0000313" key="2">
    <source>
        <dbReference type="EMBL" id="GAA4650940.1"/>
    </source>
</evidence>
<organism evidence="2 3">
    <name type="scientific">Kistimonas scapharcae</name>
    <dbReference type="NCBI Taxonomy" id="1036133"/>
    <lineage>
        <taxon>Bacteria</taxon>
        <taxon>Pseudomonadati</taxon>
        <taxon>Pseudomonadota</taxon>
        <taxon>Gammaproteobacteria</taxon>
        <taxon>Oceanospirillales</taxon>
        <taxon>Endozoicomonadaceae</taxon>
        <taxon>Kistimonas</taxon>
    </lineage>
</organism>
<dbReference type="InterPro" id="IPR035901">
    <property type="entry name" value="GIY-YIG_endonuc_sf"/>
</dbReference>
<dbReference type="SUPFAM" id="SSF82771">
    <property type="entry name" value="GIY-YIG endonuclease"/>
    <property type="match status" value="1"/>
</dbReference>
<dbReference type="Gene3D" id="3.40.1440.10">
    <property type="entry name" value="GIY-YIG endonuclease"/>
    <property type="match status" value="1"/>
</dbReference>
<feature type="domain" description="GIY-YIG" evidence="1">
    <location>
        <begin position="31"/>
        <end position="116"/>
    </location>
</feature>
<gene>
    <name evidence="2" type="ORF">GCM10023116_32230</name>
</gene>
<dbReference type="InterPro" id="IPR000305">
    <property type="entry name" value="GIY-YIG_endonuc"/>
</dbReference>
<sequence>MQSFENIFIMPPNLLTVSLINKLTAAQVRNASFVIYAHQCDGGVYVGFCNDVVTRWNTHFSDAFNVKSREYQSPFRCAIRKYDHFRHFIIAVANTEEEARQIEAEAIREYGTLNVRNEERCLTGRTCEFGPLSRVNDQMDIRSKRNINNESRSDDDRQLALAKIVFHHGRKRLLSIKNEFFPAGLRVECPRPARDPFDEGDIVSFLAALSERKGKQYLVTSKQVRFEKVG</sequence>
<dbReference type="RefSeq" id="WP_345197219.1">
    <property type="nucleotide sequence ID" value="NZ_BAABFL010000429.1"/>
</dbReference>
<dbReference type="SMART" id="SM00465">
    <property type="entry name" value="GIYc"/>
    <property type="match status" value="1"/>
</dbReference>
<proteinExistence type="predicted"/>
<accession>A0ABP8V4E9</accession>
<dbReference type="PROSITE" id="PS50164">
    <property type="entry name" value="GIY_YIG"/>
    <property type="match status" value="1"/>
</dbReference>
<dbReference type="Proteomes" id="UP001500604">
    <property type="component" value="Unassembled WGS sequence"/>
</dbReference>
<name>A0ABP8V4E9_9GAMM</name>
<keyword evidence="3" id="KW-1185">Reference proteome</keyword>